<dbReference type="PRINTS" id="PR00344">
    <property type="entry name" value="BCTRLSENSOR"/>
</dbReference>
<keyword evidence="7" id="KW-1133">Transmembrane helix</keyword>
<evidence type="ECO:0000313" key="9">
    <source>
        <dbReference type="EMBL" id="VEP11630.1"/>
    </source>
</evidence>
<evidence type="ECO:0000256" key="7">
    <source>
        <dbReference type="SAM" id="Phobius"/>
    </source>
</evidence>
<keyword evidence="6" id="KW-0175">Coiled coil</keyword>
<feature type="domain" description="Histidine kinase" evidence="8">
    <location>
        <begin position="384"/>
        <end position="552"/>
    </location>
</feature>
<dbReference type="CDD" id="cd00082">
    <property type="entry name" value="HisKA"/>
    <property type="match status" value="1"/>
</dbReference>
<dbReference type="OrthoDB" id="9773246at2"/>
<sequence length="555" mass="63340">MIFFNNCKISDNFNLLHKNYLPAWSSLIGMIAIAWLTASNINRLNQWADKNSDNKVLLLNLKENISRLNSLEWEAINKKTIDTNLEEELAENQESLDKILTELNYFETHKQDQIDHKNFEHKILHPIFEQYDTYKAEVDGVLQSIAAGQNNIDVDSFELDEIYDELFDEITEVENIYRNRQQQARNKADLGINLSLLGAALALGNLSWWFNRQLRLKNRDLQRAMDELEQAQNQLIHQEKMAALGQLVAGVAHEINTPLGAIKASASNINKAVAESLEQLPQLNQHLNPSEQKLFFTLISEAVQNQFPGISNEKRALKRKLTKQLKEYKIKNPRKIADLLIDIGIYEEVSPFLPLLQHPQVDWNLKLIYNLTRLVSNNRTTIASVERASKIVFALKNYARQDLIGERELANVTDGIETVLDIYHNQIKHNIKVIREYQSIPQIWCYPDELIQVWTNLIHNAIQAMEHQGTLTLATEQDNNLIKVQITDSGCGIPLELQGKVFEPFFTTKSAGEGSGLGLHISQKILIKHEGGLEFTSQPGQTTATVWLPINLSSR</sequence>
<dbReference type="GO" id="GO:0000155">
    <property type="term" value="F:phosphorelay sensor kinase activity"/>
    <property type="evidence" value="ECO:0007669"/>
    <property type="project" value="InterPro"/>
</dbReference>
<evidence type="ECO:0000256" key="3">
    <source>
        <dbReference type="ARBA" id="ARBA00022553"/>
    </source>
</evidence>
<dbReference type="Gene3D" id="3.30.565.10">
    <property type="entry name" value="Histidine kinase-like ATPase, C-terminal domain"/>
    <property type="match status" value="1"/>
</dbReference>
<evidence type="ECO:0000256" key="5">
    <source>
        <dbReference type="ARBA" id="ARBA00023012"/>
    </source>
</evidence>
<dbReference type="Pfam" id="PF02518">
    <property type="entry name" value="HATPase_c"/>
    <property type="match status" value="1"/>
</dbReference>
<dbReference type="InterPro" id="IPR003661">
    <property type="entry name" value="HisK_dim/P_dom"/>
</dbReference>
<comment type="catalytic activity">
    <reaction evidence="1">
        <text>ATP + protein L-histidine = ADP + protein N-phospho-L-histidine.</text>
        <dbReference type="EC" id="2.7.13.3"/>
    </reaction>
</comment>
<accession>A0A563VJJ2</accession>
<dbReference type="EC" id="2.7.13.3" evidence="2"/>
<keyword evidence="7" id="KW-0812">Transmembrane</keyword>
<name>A0A563VJJ2_9CYAN</name>
<keyword evidence="4 9" id="KW-0808">Transferase</keyword>
<dbReference type="InterPro" id="IPR003594">
    <property type="entry name" value="HATPase_dom"/>
</dbReference>
<protein>
    <recommendedName>
        <fullName evidence="2">histidine kinase</fullName>
        <ecNumber evidence="2">2.7.13.3</ecNumber>
    </recommendedName>
</protein>
<gene>
    <name evidence="9" type="ORF">H1P_1100014</name>
</gene>
<keyword evidence="7" id="KW-0472">Membrane</keyword>
<organism evidence="9 10">
    <name type="scientific">Hyella patelloides LEGE 07179</name>
    <dbReference type="NCBI Taxonomy" id="945734"/>
    <lineage>
        <taxon>Bacteria</taxon>
        <taxon>Bacillati</taxon>
        <taxon>Cyanobacteriota</taxon>
        <taxon>Cyanophyceae</taxon>
        <taxon>Pleurocapsales</taxon>
        <taxon>Hyellaceae</taxon>
        <taxon>Hyella</taxon>
    </lineage>
</organism>
<dbReference type="InterPro" id="IPR005467">
    <property type="entry name" value="His_kinase_dom"/>
</dbReference>
<keyword evidence="4 9" id="KW-0418">Kinase</keyword>
<dbReference type="InterPro" id="IPR004358">
    <property type="entry name" value="Sig_transdc_His_kin-like_C"/>
</dbReference>
<dbReference type="PANTHER" id="PTHR43065">
    <property type="entry name" value="SENSOR HISTIDINE KINASE"/>
    <property type="match status" value="1"/>
</dbReference>
<feature type="coiled-coil region" evidence="6">
    <location>
        <begin position="211"/>
        <end position="241"/>
    </location>
</feature>
<reference evidence="9 10" key="1">
    <citation type="submission" date="2019-01" db="EMBL/GenBank/DDBJ databases">
        <authorList>
            <person name="Brito A."/>
        </authorList>
    </citation>
    <scope>NUCLEOTIDE SEQUENCE [LARGE SCALE GENOMIC DNA]</scope>
    <source>
        <strain evidence="9">1</strain>
    </source>
</reference>
<evidence type="ECO:0000259" key="8">
    <source>
        <dbReference type="PROSITE" id="PS50109"/>
    </source>
</evidence>
<feature type="transmembrane region" description="Helical" evidence="7">
    <location>
        <begin position="190"/>
        <end position="210"/>
    </location>
</feature>
<dbReference type="PANTHER" id="PTHR43065:SF48">
    <property type="entry name" value="HISTIDINE KINASE"/>
    <property type="match status" value="1"/>
</dbReference>
<dbReference type="EMBL" id="CAACVJ010000014">
    <property type="protein sequence ID" value="VEP11630.1"/>
    <property type="molecule type" value="Genomic_DNA"/>
</dbReference>
<keyword evidence="3" id="KW-0597">Phosphoprotein</keyword>
<evidence type="ECO:0000256" key="1">
    <source>
        <dbReference type="ARBA" id="ARBA00000085"/>
    </source>
</evidence>
<evidence type="ECO:0000256" key="4">
    <source>
        <dbReference type="ARBA" id="ARBA00022777"/>
    </source>
</evidence>
<dbReference type="SUPFAM" id="SSF55874">
    <property type="entry name" value="ATPase domain of HSP90 chaperone/DNA topoisomerase II/histidine kinase"/>
    <property type="match status" value="1"/>
</dbReference>
<dbReference type="SUPFAM" id="SSF47384">
    <property type="entry name" value="Homodimeric domain of signal transducing histidine kinase"/>
    <property type="match status" value="1"/>
</dbReference>
<evidence type="ECO:0000313" key="10">
    <source>
        <dbReference type="Proteomes" id="UP000320055"/>
    </source>
</evidence>
<keyword evidence="10" id="KW-1185">Reference proteome</keyword>
<evidence type="ECO:0000256" key="6">
    <source>
        <dbReference type="SAM" id="Coils"/>
    </source>
</evidence>
<feature type="transmembrane region" description="Helical" evidence="7">
    <location>
        <begin position="20"/>
        <end position="38"/>
    </location>
</feature>
<dbReference type="PROSITE" id="PS50109">
    <property type="entry name" value="HIS_KIN"/>
    <property type="match status" value="1"/>
</dbReference>
<dbReference type="Gene3D" id="1.10.287.130">
    <property type="match status" value="1"/>
</dbReference>
<dbReference type="InterPro" id="IPR036097">
    <property type="entry name" value="HisK_dim/P_sf"/>
</dbReference>
<evidence type="ECO:0000256" key="2">
    <source>
        <dbReference type="ARBA" id="ARBA00012438"/>
    </source>
</evidence>
<dbReference type="InterPro" id="IPR036890">
    <property type="entry name" value="HATPase_C_sf"/>
</dbReference>
<dbReference type="AlphaFoldDB" id="A0A563VJJ2"/>
<proteinExistence type="predicted"/>
<dbReference type="Proteomes" id="UP000320055">
    <property type="component" value="Unassembled WGS sequence"/>
</dbReference>
<dbReference type="SMART" id="SM00387">
    <property type="entry name" value="HATPase_c"/>
    <property type="match status" value="1"/>
</dbReference>
<dbReference type="RefSeq" id="WP_144869201.1">
    <property type="nucleotide sequence ID" value="NZ_LR213866.1"/>
</dbReference>
<keyword evidence="5" id="KW-0902">Two-component regulatory system</keyword>